<protein>
    <submittedName>
        <fullName evidence="3">Uncharacterized protein</fullName>
    </submittedName>
</protein>
<evidence type="ECO:0000313" key="3">
    <source>
        <dbReference type="EMBL" id="KAK0466109.1"/>
    </source>
</evidence>
<keyword evidence="2" id="KW-1133">Transmembrane helix</keyword>
<organism evidence="3 4">
    <name type="scientific">Armillaria tabescens</name>
    <name type="common">Ringless honey mushroom</name>
    <name type="synonym">Agaricus tabescens</name>
    <dbReference type="NCBI Taxonomy" id="1929756"/>
    <lineage>
        <taxon>Eukaryota</taxon>
        <taxon>Fungi</taxon>
        <taxon>Dikarya</taxon>
        <taxon>Basidiomycota</taxon>
        <taxon>Agaricomycotina</taxon>
        <taxon>Agaricomycetes</taxon>
        <taxon>Agaricomycetidae</taxon>
        <taxon>Agaricales</taxon>
        <taxon>Marasmiineae</taxon>
        <taxon>Physalacriaceae</taxon>
        <taxon>Desarmillaria</taxon>
    </lineage>
</organism>
<dbReference type="RefSeq" id="XP_060336936.1">
    <property type="nucleotide sequence ID" value="XM_060480093.1"/>
</dbReference>
<name>A0AA39TXK3_ARMTA</name>
<feature type="transmembrane region" description="Helical" evidence="2">
    <location>
        <begin position="51"/>
        <end position="69"/>
    </location>
</feature>
<dbReference type="Proteomes" id="UP001175211">
    <property type="component" value="Unassembled WGS sequence"/>
</dbReference>
<sequence length="253" mass="28336">MCRLHGHWQVGAVREELRVLDLESDGVILIECLRRANTWVQIEERWDICRMYLHLGVAWLFAACLLPVLQVMPRFRAYRNLNEVYCIQKLQEFYFSLGAYAPSDEDATASSNPPVVVHRNTNAAHDVSTTQPKRAVTLRTSLPHHPAGLTESSTYSSELSTPKNPSYPLQNLKRDPFRVRAHMLKGKAGPLCPITRHSEGTKGTDFATGKPRNRESGGLVERGRHSAPVIGPMPTGPIPDSFRDKEETTEGPT</sequence>
<dbReference type="GeneID" id="85363641"/>
<keyword evidence="4" id="KW-1185">Reference proteome</keyword>
<dbReference type="EMBL" id="JAUEPS010000004">
    <property type="protein sequence ID" value="KAK0466109.1"/>
    <property type="molecule type" value="Genomic_DNA"/>
</dbReference>
<feature type="region of interest" description="Disordered" evidence="1">
    <location>
        <begin position="143"/>
        <end position="171"/>
    </location>
</feature>
<feature type="compositionally biased region" description="Basic and acidic residues" evidence="1">
    <location>
        <begin position="241"/>
        <end position="253"/>
    </location>
</feature>
<proteinExistence type="predicted"/>
<evidence type="ECO:0000256" key="1">
    <source>
        <dbReference type="SAM" id="MobiDB-lite"/>
    </source>
</evidence>
<reference evidence="3" key="1">
    <citation type="submission" date="2023-06" db="EMBL/GenBank/DDBJ databases">
        <authorList>
            <consortium name="Lawrence Berkeley National Laboratory"/>
            <person name="Ahrendt S."/>
            <person name="Sahu N."/>
            <person name="Indic B."/>
            <person name="Wong-Bajracharya J."/>
            <person name="Merenyi Z."/>
            <person name="Ke H.-M."/>
            <person name="Monk M."/>
            <person name="Kocsube S."/>
            <person name="Drula E."/>
            <person name="Lipzen A."/>
            <person name="Balint B."/>
            <person name="Henrissat B."/>
            <person name="Andreopoulos B."/>
            <person name="Martin F.M."/>
            <person name="Harder C.B."/>
            <person name="Rigling D."/>
            <person name="Ford K.L."/>
            <person name="Foster G.D."/>
            <person name="Pangilinan J."/>
            <person name="Papanicolaou A."/>
            <person name="Barry K."/>
            <person name="LaButti K."/>
            <person name="Viragh M."/>
            <person name="Koriabine M."/>
            <person name="Yan M."/>
            <person name="Riley R."/>
            <person name="Champramary S."/>
            <person name="Plett K.L."/>
            <person name="Tsai I.J."/>
            <person name="Slot J."/>
            <person name="Sipos G."/>
            <person name="Plett J."/>
            <person name="Nagy L.G."/>
            <person name="Grigoriev I.V."/>
        </authorList>
    </citation>
    <scope>NUCLEOTIDE SEQUENCE</scope>
    <source>
        <strain evidence="3">CCBAS 213</strain>
    </source>
</reference>
<accession>A0AA39TXK3</accession>
<keyword evidence="2" id="KW-0812">Transmembrane</keyword>
<feature type="region of interest" description="Disordered" evidence="1">
    <location>
        <begin position="189"/>
        <end position="253"/>
    </location>
</feature>
<gene>
    <name evidence="3" type="ORF">EV420DRAFT_1743950</name>
</gene>
<feature type="compositionally biased region" description="Low complexity" evidence="1">
    <location>
        <begin position="149"/>
        <end position="161"/>
    </location>
</feature>
<comment type="caution">
    <text evidence="3">The sequence shown here is derived from an EMBL/GenBank/DDBJ whole genome shotgun (WGS) entry which is preliminary data.</text>
</comment>
<keyword evidence="2" id="KW-0472">Membrane</keyword>
<evidence type="ECO:0000256" key="2">
    <source>
        <dbReference type="SAM" id="Phobius"/>
    </source>
</evidence>
<evidence type="ECO:0000313" key="4">
    <source>
        <dbReference type="Proteomes" id="UP001175211"/>
    </source>
</evidence>
<dbReference type="AlphaFoldDB" id="A0AA39TXK3"/>